<reference evidence="2" key="1">
    <citation type="submission" date="2016-11" db="UniProtKB">
        <authorList>
            <consortium name="WormBaseParasite"/>
        </authorList>
    </citation>
    <scope>IDENTIFICATION</scope>
    <source>
        <strain evidence="2">KR3021</strain>
    </source>
</reference>
<proteinExistence type="predicted"/>
<dbReference type="Proteomes" id="UP000095286">
    <property type="component" value="Unplaced"/>
</dbReference>
<name>A0AC35TGU1_9BILA</name>
<evidence type="ECO:0000313" key="1">
    <source>
        <dbReference type="Proteomes" id="UP000095286"/>
    </source>
</evidence>
<evidence type="ECO:0000313" key="2">
    <source>
        <dbReference type="WBParaSite" id="RSKR_0000036800.1"/>
    </source>
</evidence>
<protein>
    <submittedName>
        <fullName evidence="2">FYVE-type domain-containing protein</fullName>
    </submittedName>
</protein>
<dbReference type="WBParaSite" id="RSKR_0000036800.1">
    <property type="protein sequence ID" value="RSKR_0000036800.1"/>
    <property type="gene ID" value="RSKR_0000036800"/>
</dbReference>
<sequence length="299" mass="32895">MMTAVTVGAIKIGEPDFEAIVKGLTLAEQNILRPILERDSLFQNHEELRVEKMKRSVSESFYCDGFSVEEEYSGLSLFRKGSVLSLLSLQSLGSIVSSSSLMSVRSLTSRSCSTCETPLGFIVKAGQKCKKCSVLLCSGCQYHPRISLKNYVLCKDCYTHREYLAASNEWCFGQDVAILRTKSLSESFLSVLRMHATAEIQRKLSVSKALSETENRRKKMEAALTSLDMPPISASNLLRVPRKGSSCGGNNDKHLASESSTKMTSPIHAIIPTINIINDLNCKTVPEWDLSVCSHVGGV</sequence>
<organism evidence="1 2">
    <name type="scientific">Rhabditophanes sp. KR3021</name>
    <dbReference type="NCBI Taxonomy" id="114890"/>
    <lineage>
        <taxon>Eukaryota</taxon>
        <taxon>Metazoa</taxon>
        <taxon>Ecdysozoa</taxon>
        <taxon>Nematoda</taxon>
        <taxon>Chromadorea</taxon>
        <taxon>Rhabditida</taxon>
        <taxon>Tylenchina</taxon>
        <taxon>Panagrolaimomorpha</taxon>
        <taxon>Strongyloidoidea</taxon>
        <taxon>Alloionematidae</taxon>
        <taxon>Rhabditophanes</taxon>
    </lineage>
</organism>
<accession>A0AC35TGU1</accession>